<dbReference type="PANTHER" id="PTHR20883:SF46">
    <property type="entry name" value="PHYTANOYL-COA HYDROXYLASE"/>
    <property type="match status" value="1"/>
</dbReference>
<dbReference type="EMBL" id="JAAAJB010000217">
    <property type="protein sequence ID" value="KAG0261408.1"/>
    <property type="molecule type" value="Genomic_DNA"/>
</dbReference>
<dbReference type="AlphaFoldDB" id="A0A9P6U5H5"/>
<evidence type="ECO:0008006" key="5">
    <source>
        <dbReference type="Google" id="ProtNLM"/>
    </source>
</evidence>
<reference evidence="3" key="1">
    <citation type="journal article" date="2020" name="Fungal Divers.">
        <title>Resolving the Mortierellaceae phylogeny through synthesis of multi-gene phylogenetics and phylogenomics.</title>
        <authorList>
            <person name="Vandepol N."/>
            <person name="Liber J."/>
            <person name="Desiro A."/>
            <person name="Na H."/>
            <person name="Kennedy M."/>
            <person name="Barry K."/>
            <person name="Grigoriev I.V."/>
            <person name="Miller A.N."/>
            <person name="O'Donnell K."/>
            <person name="Stajich J.E."/>
            <person name="Bonito G."/>
        </authorList>
    </citation>
    <scope>NUCLEOTIDE SEQUENCE</scope>
    <source>
        <strain evidence="3">BC1065</strain>
    </source>
</reference>
<organism evidence="3 4">
    <name type="scientific">Actinomortierella ambigua</name>
    <dbReference type="NCBI Taxonomy" id="1343610"/>
    <lineage>
        <taxon>Eukaryota</taxon>
        <taxon>Fungi</taxon>
        <taxon>Fungi incertae sedis</taxon>
        <taxon>Mucoromycota</taxon>
        <taxon>Mortierellomycotina</taxon>
        <taxon>Mortierellomycetes</taxon>
        <taxon>Mortierellales</taxon>
        <taxon>Mortierellaceae</taxon>
        <taxon>Actinomortierella</taxon>
    </lineage>
</organism>
<evidence type="ECO:0000313" key="4">
    <source>
        <dbReference type="Proteomes" id="UP000807716"/>
    </source>
</evidence>
<protein>
    <recommendedName>
        <fullName evidence="5">Phytanoyl-CoA dioxygenase</fullName>
    </recommendedName>
</protein>
<dbReference type="Pfam" id="PF05721">
    <property type="entry name" value="PhyH"/>
    <property type="match status" value="1"/>
</dbReference>
<dbReference type="InterPro" id="IPR008775">
    <property type="entry name" value="Phytyl_CoA_dOase-like"/>
</dbReference>
<dbReference type="OrthoDB" id="445007at2759"/>
<dbReference type="Gene3D" id="2.60.120.620">
    <property type="entry name" value="q2cbj1_9rhob like domain"/>
    <property type="match status" value="2"/>
</dbReference>
<comment type="similarity">
    <text evidence="2">Belongs to the PhyH family.</text>
</comment>
<accession>A0A9P6U5H5</accession>
<dbReference type="Proteomes" id="UP000807716">
    <property type="component" value="Unassembled WGS sequence"/>
</dbReference>
<evidence type="ECO:0000313" key="3">
    <source>
        <dbReference type="EMBL" id="KAG0261408.1"/>
    </source>
</evidence>
<proteinExistence type="inferred from homology"/>
<evidence type="ECO:0000256" key="1">
    <source>
        <dbReference type="ARBA" id="ARBA00001962"/>
    </source>
</evidence>
<evidence type="ECO:0000256" key="2">
    <source>
        <dbReference type="ARBA" id="ARBA00005830"/>
    </source>
</evidence>
<gene>
    <name evidence="3" type="ORF">DFQ27_002965</name>
</gene>
<comment type="caution">
    <text evidence="3">The sequence shown here is derived from an EMBL/GenBank/DDBJ whole genome shotgun (WGS) entry which is preliminary data.</text>
</comment>
<dbReference type="PANTHER" id="PTHR20883">
    <property type="entry name" value="PHYTANOYL-COA DIOXYGENASE DOMAIN CONTAINING 1"/>
    <property type="match status" value="1"/>
</dbReference>
<dbReference type="SUPFAM" id="SSF51197">
    <property type="entry name" value="Clavaminate synthase-like"/>
    <property type="match status" value="1"/>
</dbReference>
<comment type="cofactor">
    <cofactor evidence="1">
        <name>Fe cation</name>
        <dbReference type="ChEBI" id="CHEBI:24875"/>
    </cofactor>
</comment>
<sequence>METNAQSDNIHCTNFYRDGFVIIENVLSEEQKRVLHSECERLTNFVMDQGYDLMSELGGIIEPVNVGYEDPPETQTFVFNKRAYIRNRDKISTPDSLTNIIFGVVKDLVAKLLPKPTEDEPLCLFNEQYIVKMPRSVNESAFAWHQDTQYMDKHAQELYPVISCWIALDDVGPDNGTLLIEPLPFIINTQETISNIPQVSSYLEYFGLRADAYAPPLDTMEALDRSILSGTDGRQEEFVISSSDGSLQEEERPQSRYRTPVLVKIPAGSIVFLSGHVRHCSLGNPSPLFRRAYMPQYSIGPVFNRAGCLISLAVPCEDPAPLQVPPVFDDV</sequence>
<name>A0A9P6U5H5_9FUNG</name>
<keyword evidence="4" id="KW-1185">Reference proteome</keyword>